<dbReference type="OMA" id="EDDEWHT"/>
<dbReference type="RefSeq" id="NP_001379110.1">
    <property type="nucleotide sequence ID" value="NM_001392408.1"/>
</dbReference>
<dbReference type="PANTHER" id="PTHR38607:SF2">
    <property type="entry name" value="DUF4210 DOMAIN-CONTAINING PROTEIN"/>
    <property type="match status" value="1"/>
</dbReference>
<feature type="compositionally biased region" description="Polar residues" evidence="1">
    <location>
        <begin position="500"/>
        <end position="540"/>
    </location>
</feature>
<dbReference type="AlphaFoldDB" id="Q17412"/>
<accession>Q17412</accession>
<keyword evidence="3" id="KW-1185">Reference proteome</keyword>
<keyword evidence="5" id="KW-1267">Proteomics identification</keyword>
<feature type="compositionally biased region" description="Basic and acidic residues" evidence="1">
    <location>
        <begin position="541"/>
        <end position="551"/>
    </location>
</feature>
<dbReference type="eggNOG" id="ENOG502THRY">
    <property type="taxonomic scope" value="Eukaryota"/>
</dbReference>
<dbReference type="EMBL" id="BX284604">
    <property type="protein sequence ID" value="CAA93452.4"/>
    <property type="molecule type" value="Genomic_DNA"/>
</dbReference>
<feature type="compositionally biased region" description="Basic and acidic residues" evidence="1">
    <location>
        <begin position="419"/>
        <end position="431"/>
    </location>
</feature>
<dbReference type="GeneID" id="178163"/>
<dbReference type="Bgee" id="WBGene00007088">
    <property type="expression patterns" value="Expressed in germ line (C elegans) and 4 other cell types or tissues"/>
</dbReference>
<evidence type="ECO:0000313" key="4">
    <source>
        <dbReference type="WormBase" id="B0001.3a"/>
    </source>
</evidence>
<dbReference type="ExpressionAtlas" id="Q17412">
    <property type="expression patterns" value="baseline and differential"/>
</dbReference>
<dbReference type="Proteomes" id="UP000001940">
    <property type="component" value="Chromosome IV"/>
</dbReference>
<dbReference type="UCSC" id="B0001.3a">
    <property type="organism name" value="c. elegans"/>
</dbReference>
<dbReference type="InParanoid" id="Q17412"/>
<evidence type="ECO:0007829" key="5">
    <source>
        <dbReference type="PeptideAtlas" id="Q17412"/>
    </source>
</evidence>
<protein>
    <submittedName>
        <fullName evidence="2">DUF4210 domain-containing protein</fullName>
    </submittedName>
</protein>
<evidence type="ECO:0000256" key="1">
    <source>
        <dbReference type="SAM" id="MobiDB-lite"/>
    </source>
</evidence>
<proteinExistence type="evidence at protein level"/>
<dbReference type="FunCoup" id="Q17412">
    <property type="interactions" value="189"/>
</dbReference>
<evidence type="ECO:0000313" key="3">
    <source>
        <dbReference type="Proteomes" id="UP000001940"/>
    </source>
</evidence>
<dbReference type="PANTHER" id="PTHR38607">
    <property type="entry name" value="PROTEIN CBG00180-RELATED"/>
    <property type="match status" value="1"/>
</dbReference>
<dbReference type="AGR" id="WB:WBGene00007088"/>
<dbReference type="PIR" id="T18628">
    <property type="entry name" value="T18628"/>
</dbReference>
<dbReference type="WormBase" id="B0001.3a">
    <property type="protein sequence ID" value="CE29523"/>
    <property type="gene ID" value="WBGene00007088"/>
</dbReference>
<feature type="compositionally biased region" description="Polar residues" evidence="1">
    <location>
        <begin position="350"/>
        <end position="364"/>
    </location>
</feature>
<dbReference type="OrthoDB" id="5911171at2759"/>
<name>Q17412_CAEEL</name>
<sequence>MQNGDWSRAFVLSKVKNLYFFVIIDKGFSAILNDPREPVQVGGFFEVIYIKNDNAKEDQRAQHTITQYRPIEPLADVELDLDRRNQTHVIMTTTARYDGLLEGNIVTLYNREFGNFVDMDRLIAVRNKLVVFQFRVKYNFCNGIDVIVELQCKASPVNNYLSIFVPVRVIAYHDMPPQDDPRFRRDPECRTVVGFVCSGFKNGYQYVFSKQLDKDVHLYENECPSYQDMTGKWIEMDIDMEEFRIIRPVREVEPIFPTRIMLEVPEIFVEFEYDGFYETDNFFVFRDSGYFGLISDSFKTMRDVDRNGQYSGWIVRQNTSIPNCNWAISPKQDLLVPANLHREPNRYENRSASPHSTSGQFPGTSTRRSDPYDPPRSRNSSSISNRARSNVVEEDDELRSPTPLSRAPTTDDDSDAGSPEEKTHMERKSPDDVAPGNRRNNSSSSAGGDSHLRGTVEFSSSDDDSDDSDDSDNEASNNSNKLSSYSWPMPPILQRPAVSGLSTPSRNGRMDANSTYATPLSHITSPEQTRNEAGSTTPQKSESERENRKDKLKLLRISELVRKFMSNAKILEDMKLVDLEESEELANLVSS</sequence>
<feature type="compositionally biased region" description="Acidic residues" evidence="1">
    <location>
        <begin position="460"/>
        <end position="473"/>
    </location>
</feature>
<dbReference type="CTD" id="178163"/>
<feature type="compositionally biased region" description="Basic and acidic residues" evidence="1">
    <location>
        <begin position="367"/>
        <end position="376"/>
    </location>
</feature>
<reference evidence="2 3" key="1">
    <citation type="journal article" date="1998" name="Science">
        <title>Genome sequence of the nematode C. elegans: a platform for investigating biology.</title>
        <authorList>
            <consortium name="The C. elegans sequencing consortium"/>
            <person name="Sulson J.E."/>
            <person name="Waterston R."/>
        </authorList>
    </citation>
    <scope>NUCLEOTIDE SEQUENCE [LARGE SCALE GENOMIC DNA]</scope>
    <source>
        <strain evidence="2 3">Bristol N2</strain>
    </source>
</reference>
<organism evidence="2 3">
    <name type="scientific">Caenorhabditis elegans</name>
    <dbReference type="NCBI Taxonomy" id="6239"/>
    <lineage>
        <taxon>Eukaryota</taxon>
        <taxon>Metazoa</taxon>
        <taxon>Ecdysozoa</taxon>
        <taxon>Nematoda</taxon>
        <taxon>Chromadorea</taxon>
        <taxon>Rhabditida</taxon>
        <taxon>Rhabditina</taxon>
        <taxon>Rhabditomorpha</taxon>
        <taxon>Rhabditoidea</taxon>
        <taxon>Rhabditidae</taxon>
        <taxon>Peloderinae</taxon>
        <taxon>Caenorhabditis</taxon>
    </lineage>
</organism>
<dbReference type="PaxDb" id="6239-B0001.3a"/>
<gene>
    <name evidence="2 4" type="ORF">B0001.3</name>
    <name evidence="2" type="ORF">CELE_B0001.3</name>
</gene>
<feature type="compositionally biased region" description="Low complexity" evidence="1">
    <location>
        <begin position="377"/>
        <end position="390"/>
    </location>
</feature>
<feature type="region of interest" description="Disordered" evidence="1">
    <location>
        <begin position="346"/>
        <end position="551"/>
    </location>
</feature>
<evidence type="ECO:0000313" key="2">
    <source>
        <dbReference type="EMBL" id="CAA93452.4"/>
    </source>
</evidence>